<comment type="caution">
    <text evidence="1">The sequence shown here is derived from an EMBL/GenBank/DDBJ whole genome shotgun (WGS) entry which is preliminary data.</text>
</comment>
<name>A0ABC8KE07_ERUVS</name>
<dbReference type="EMBL" id="CAKOAT010223044">
    <property type="protein sequence ID" value="CAH8356895.1"/>
    <property type="molecule type" value="Genomic_DNA"/>
</dbReference>
<evidence type="ECO:0000313" key="1">
    <source>
        <dbReference type="EMBL" id="CAH8356895.1"/>
    </source>
</evidence>
<reference evidence="1 2" key="1">
    <citation type="submission" date="2022-03" db="EMBL/GenBank/DDBJ databases">
        <authorList>
            <person name="Macdonald S."/>
            <person name="Ahmed S."/>
            <person name="Newling K."/>
        </authorList>
    </citation>
    <scope>NUCLEOTIDE SEQUENCE [LARGE SCALE GENOMIC DNA]</scope>
</reference>
<proteinExistence type="predicted"/>
<sequence>MADASSFKMDEDHFVMLHFGFSLEDVIHISFELGCIHVEFEYCYHNGACSYTYGPESHTQLCLLSHNMIKGCGLRLLNLSGSPYGVAKIPETEYGQQSGESER</sequence>
<gene>
    <name evidence="1" type="ORF">ERUC_LOCUS22650</name>
</gene>
<dbReference type="AlphaFoldDB" id="A0ABC8KE07"/>
<protein>
    <submittedName>
        <fullName evidence="1">Uncharacterized protein</fullName>
    </submittedName>
</protein>
<keyword evidence="2" id="KW-1185">Reference proteome</keyword>
<accession>A0ABC8KE07</accession>
<evidence type="ECO:0000313" key="2">
    <source>
        <dbReference type="Proteomes" id="UP001642260"/>
    </source>
</evidence>
<organism evidence="1 2">
    <name type="scientific">Eruca vesicaria subsp. sativa</name>
    <name type="common">Garden rocket</name>
    <name type="synonym">Eruca sativa</name>
    <dbReference type="NCBI Taxonomy" id="29727"/>
    <lineage>
        <taxon>Eukaryota</taxon>
        <taxon>Viridiplantae</taxon>
        <taxon>Streptophyta</taxon>
        <taxon>Embryophyta</taxon>
        <taxon>Tracheophyta</taxon>
        <taxon>Spermatophyta</taxon>
        <taxon>Magnoliopsida</taxon>
        <taxon>eudicotyledons</taxon>
        <taxon>Gunneridae</taxon>
        <taxon>Pentapetalae</taxon>
        <taxon>rosids</taxon>
        <taxon>malvids</taxon>
        <taxon>Brassicales</taxon>
        <taxon>Brassicaceae</taxon>
        <taxon>Brassiceae</taxon>
        <taxon>Eruca</taxon>
    </lineage>
</organism>
<dbReference type="Proteomes" id="UP001642260">
    <property type="component" value="Unassembled WGS sequence"/>
</dbReference>